<dbReference type="GO" id="GO:0008270">
    <property type="term" value="F:zinc ion binding"/>
    <property type="evidence" value="ECO:0007669"/>
    <property type="project" value="UniProtKB-KW"/>
</dbReference>
<gene>
    <name evidence="4" type="ORF">CROQUDRAFT_661444</name>
</gene>
<dbReference type="InterPro" id="IPR051826">
    <property type="entry name" value="E3_ubiquitin-ligase_domain"/>
</dbReference>
<dbReference type="Gene3D" id="3.30.40.10">
    <property type="entry name" value="Zinc/RING finger domain, C3HC4 (zinc finger)"/>
    <property type="match status" value="1"/>
</dbReference>
<dbReference type="InterPro" id="IPR013083">
    <property type="entry name" value="Znf_RING/FYVE/PHD"/>
</dbReference>
<evidence type="ECO:0000256" key="1">
    <source>
        <dbReference type="PROSITE-ProRule" id="PRU00175"/>
    </source>
</evidence>
<dbReference type="AlphaFoldDB" id="A0A9P6T8N2"/>
<feature type="domain" description="RING-type" evidence="3">
    <location>
        <begin position="235"/>
        <end position="277"/>
    </location>
</feature>
<feature type="compositionally biased region" description="Low complexity" evidence="2">
    <location>
        <begin position="143"/>
        <end position="154"/>
    </location>
</feature>
<reference evidence="4" key="1">
    <citation type="submission" date="2013-11" db="EMBL/GenBank/DDBJ databases">
        <title>Genome sequence of the fusiform rust pathogen reveals effectors for host alternation and coevolution with pine.</title>
        <authorList>
            <consortium name="DOE Joint Genome Institute"/>
            <person name="Smith K."/>
            <person name="Pendleton A."/>
            <person name="Kubisiak T."/>
            <person name="Anderson C."/>
            <person name="Salamov A."/>
            <person name="Aerts A."/>
            <person name="Riley R."/>
            <person name="Clum A."/>
            <person name="Lindquist E."/>
            <person name="Ence D."/>
            <person name="Campbell M."/>
            <person name="Kronenberg Z."/>
            <person name="Feau N."/>
            <person name="Dhillon B."/>
            <person name="Hamelin R."/>
            <person name="Burleigh J."/>
            <person name="Smith J."/>
            <person name="Yandell M."/>
            <person name="Nelson C."/>
            <person name="Grigoriev I."/>
            <person name="Davis J."/>
        </authorList>
    </citation>
    <scope>NUCLEOTIDE SEQUENCE</scope>
    <source>
        <strain evidence="4">G11</strain>
    </source>
</reference>
<dbReference type="GO" id="GO:0061630">
    <property type="term" value="F:ubiquitin protein ligase activity"/>
    <property type="evidence" value="ECO:0007669"/>
    <property type="project" value="TreeGrafter"/>
</dbReference>
<keyword evidence="1" id="KW-0862">Zinc</keyword>
<evidence type="ECO:0000259" key="3">
    <source>
        <dbReference type="PROSITE" id="PS50089"/>
    </source>
</evidence>
<feature type="compositionally biased region" description="Low complexity" evidence="2">
    <location>
        <begin position="317"/>
        <end position="331"/>
    </location>
</feature>
<organism evidence="4 5">
    <name type="scientific">Cronartium quercuum f. sp. fusiforme G11</name>
    <dbReference type="NCBI Taxonomy" id="708437"/>
    <lineage>
        <taxon>Eukaryota</taxon>
        <taxon>Fungi</taxon>
        <taxon>Dikarya</taxon>
        <taxon>Basidiomycota</taxon>
        <taxon>Pucciniomycotina</taxon>
        <taxon>Pucciniomycetes</taxon>
        <taxon>Pucciniales</taxon>
        <taxon>Coleosporiaceae</taxon>
        <taxon>Cronartium</taxon>
    </lineage>
</organism>
<dbReference type="EMBL" id="MU167323">
    <property type="protein sequence ID" value="KAG0143287.1"/>
    <property type="molecule type" value="Genomic_DNA"/>
</dbReference>
<evidence type="ECO:0000313" key="4">
    <source>
        <dbReference type="EMBL" id="KAG0143287.1"/>
    </source>
</evidence>
<evidence type="ECO:0000313" key="5">
    <source>
        <dbReference type="Proteomes" id="UP000886653"/>
    </source>
</evidence>
<comment type="caution">
    <text evidence="4">The sequence shown here is derived from an EMBL/GenBank/DDBJ whole genome shotgun (WGS) entry which is preliminary data.</text>
</comment>
<dbReference type="SUPFAM" id="SSF57850">
    <property type="entry name" value="RING/U-box"/>
    <property type="match status" value="1"/>
</dbReference>
<dbReference type="Pfam" id="PF13639">
    <property type="entry name" value="zf-RING_2"/>
    <property type="match status" value="1"/>
</dbReference>
<sequence>MSVSFLEYGMSNPIGAFNPDLLLFHSPSPDQSFDRSYHPNFSEQAPSLGIDSRLRLSNFLNLFKSTSKSENGTRTRHSTLTSHSVPNPSLLAAGLVAWCERVLIPGPGPGNKAGAILQPDQLDNRLPSSVQANQTSARPDYQPASPSAVANPSSDLDQRSQSPTLVGSPSLSLARIDTTTVQPNVTLVHTFPPNLRTSPNRNSDLSNTQPNSNTGARLPESIPESEFNPSSTILCAVCMEPVNDPYNTLNLSCGHRYHAERCIIPWIERNASCPVCRHRLVIDPVLRTINPTLPDRLYDAYSEMLVRNNSASAGQDPSSSGGHSRRTGTPSPGRLRRINPADTAVVMATIWDSYSRFM</sequence>
<feature type="region of interest" description="Disordered" evidence="2">
    <location>
        <begin position="130"/>
        <end position="171"/>
    </location>
</feature>
<keyword evidence="1" id="KW-0863">Zinc-finger</keyword>
<feature type="region of interest" description="Disordered" evidence="2">
    <location>
        <begin position="184"/>
        <end position="225"/>
    </location>
</feature>
<keyword evidence="1" id="KW-0479">Metal-binding</keyword>
<dbReference type="GO" id="GO:0006511">
    <property type="term" value="P:ubiquitin-dependent protein catabolic process"/>
    <property type="evidence" value="ECO:0007669"/>
    <property type="project" value="TreeGrafter"/>
</dbReference>
<dbReference type="PROSITE" id="PS50089">
    <property type="entry name" value="ZF_RING_2"/>
    <property type="match status" value="1"/>
</dbReference>
<dbReference type="Proteomes" id="UP000886653">
    <property type="component" value="Unassembled WGS sequence"/>
</dbReference>
<keyword evidence="5" id="KW-1185">Reference proteome</keyword>
<dbReference type="OrthoDB" id="2505965at2759"/>
<dbReference type="SMART" id="SM00184">
    <property type="entry name" value="RING"/>
    <property type="match status" value="1"/>
</dbReference>
<name>A0A9P6T8N2_9BASI</name>
<feature type="compositionally biased region" description="Polar residues" evidence="2">
    <location>
        <begin position="159"/>
        <end position="171"/>
    </location>
</feature>
<feature type="non-terminal residue" evidence="4">
    <location>
        <position position="358"/>
    </location>
</feature>
<feature type="region of interest" description="Disordered" evidence="2">
    <location>
        <begin position="309"/>
        <end position="338"/>
    </location>
</feature>
<feature type="compositionally biased region" description="Polar residues" evidence="2">
    <location>
        <begin position="195"/>
        <end position="215"/>
    </location>
</feature>
<protein>
    <recommendedName>
        <fullName evidence="3">RING-type domain-containing protein</fullName>
    </recommendedName>
</protein>
<proteinExistence type="predicted"/>
<dbReference type="CDD" id="cd16454">
    <property type="entry name" value="RING-H2_PA-TM-RING"/>
    <property type="match status" value="1"/>
</dbReference>
<evidence type="ECO:0000256" key="2">
    <source>
        <dbReference type="SAM" id="MobiDB-lite"/>
    </source>
</evidence>
<accession>A0A9P6T8N2</accession>
<dbReference type="InterPro" id="IPR001841">
    <property type="entry name" value="Znf_RING"/>
</dbReference>
<dbReference type="PANTHER" id="PTHR22765">
    <property type="entry name" value="RING FINGER AND PROTEASE ASSOCIATED DOMAIN-CONTAINING"/>
    <property type="match status" value="1"/>
</dbReference>